<evidence type="ECO:0000313" key="4">
    <source>
        <dbReference type="Proteomes" id="UP001189429"/>
    </source>
</evidence>
<feature type="region of interest" description="Disordered" evidence="1">
    <location>
        <begin position="787"/>
        <end position="817"/>
    </location>
</feature>
<accession>A0ABN9TTH3</accession>
<dbReference type="Proteomes" id="UP001189429">
    <property type="component" value="Unassembled WGS sequence"/>
</dbReference>
<keyword evidence="2" id="KW-0472">Membrane</keyword>
<evidence type="ECO:0000256" key="2">
    <source>
        <dbReference type="SAM" id="Phobius"/>
    </source>
</evidence>
<proteinExistence type="predicted"/>
<comment type="caution">
    <text evidence="3">The sequence shown here is derived from an EMBL/GenBank/DDBJ whole genome shotgun (WGS) entry which is preliminary data.</text>
</comment>
<reference evidence="3" key="1">
    <citation type="submission" date="2023-10" db="EMBL/GenBank/DDBJ databases">
        <authorList>
            <person name="Chen Y."/>
            <person name="Shah S."/>
            <person name="Dougan E. K."/>
            <person name="Thang M."/>
            <person name="Chan C."/>
        </authorList>
    </citation>
    <scope>NUCLEOTIDE SEQUENCE [LARGE SCALE GENOMIC DNA]</scope>
</reference>
<feature type="transmembrane region" description="Helical" evidence="2">
    <location>
        <begin position="486"/>
        <end position="505"/>
    </location>
</feature>
<keyword evidence="2" id="KW-0812">Transmembrane</keyword>
<evidence type="ECO:0000313" key="3">
    <source>
        <dbReference type="EMBL" id="CAK0849531.1"/>
    </source>
</evidence>
<feature type="region of interest" description="Disordered" evidence="1">
    <location>
        <begin position="645"/>
        <end position="678"/>
    </location>
</feature>
<feature type="compositionally biased region" description="Basic and acidic residues" evidence="1">
    <location>
        <begin position="798"/>
        <end position="811"/>
    </location>
</feature>
<keyword evidence="4" id="KW-1185">Reference proteome</keyword>
<keyword evidence="2" id="KW-1133">Transmembrane helix</keyword>
<evidence type="ECO:0000256" key="1">
    <source>
        <dbReference type="SAM" id="MobiDB-lite"/>
    </source>
</evidence>
<organism evidence="3 4">
    <name type="scientific">Prorocentrum cordatum</name>
    <dbReference type="NCBI Taxonomy" id="2364126"/>
    <lineage>
        <taxon>Eukaryota</taxon>
        <taxon>Sar</taxon>
        <taxon>Alveolata</taxon>
        <taxon>Dinophyceae</taxon>
        <taxon>Prorocentrales</taxon>
        <taxon>Prorocentraceae</taxon>
        <taxon>Prorocentrum</taxon>
    </lineage>
</organism>
<protein>
    <submittedName>
        <fullName evidence="3">Uncharacterized protein</fullName>
    </submittedName>
</protein>
<name>A0ABN9TTH3_9DINO</name>
<gene>
    <name evidence="3" type="ORF">PCOR1329_LOCUS42206</name>
</gene>
<dbReference type="EMBL" id="CAUYUJ010015069">
    <property type="protein sequence ID" value="CAK0849531.1"/>
    <property type="molecule type" value="Genomic_DNA"/>
</dbReference>
<sequence>MTLAPAGSAGREFWSRSLPGELYLAWYEDDTFTYHERMSLWPTIVRDERDLEYVENVRGCVDGPFRARGLRNGRLPSGVAHAVYRFREHPGIVEYHISPSGRERLMDPLIDTWALRCWRRPWTRGGRRGRCAYCDSGGLDAATATVPPPAGTEWTVVSPSVGWARIGDVFALEADDLTLAASGLFEGAKRNGIRRAQVQATSAAEWAQLRAIVGGDMSGGPLLLFPPVAPPSDEVGESDASAGTGTLRAVGGLSEPIAPLNGPTLDSSGGGKGSGDKDNVRTMARGDQLACGVLIWAILPMLGELYPEKICPVPLLETVSLIDNVRDARCADPIGEARARDLLERPTSRSVFFHGRTAREDLAQFFSLPPLAASAAGLEGRVGLRVASHDVVWWPCCAAFPTGFGWGLVVAQTANQDQCAASFAGACDSRQDGGLAMRDRMEKAPRPATESFGVELDAATGGRAPAAARDWRLGARLRRGLARRKASAYLIEVFVGLYASVGLFATQTISVFHAAHKFAQPHPVGLALLWPSARTDFRRTPPCVRSHLGWGTLGPVLAARFQPGRSRRRQWMVMRGTAPPERSPSWAARQCALTAALPLPTLAGPASEAAAGERCSVFPASDAGASLNSRLRSTAVKPPAGLGEFAEAEGLGPRESGGSIDVETSDQKRVAPSRTRQLEKGPTSTLVGVFQLPRLRPHGQPLWGLDYPRELRLLIRKVRSQHLYLPTLHAIFQELLRVRRGSVKQIIDYTSVVNPTGSKRECTGVDADKRRLKVKYDDKSSRDEWLPRDSKRIVANRDPAKRKDASDDNPRFLRKSS</sequence>